<keyword evidence="2" id="KW-0378">Hydrolase</keyword>
<dbReference type="InterPro" id="IPR006035">
    <property type="entry name" value="Ureohydrolase"/>
</dbReference>
<keyword evidence="6" id="KW-1185">Reference proteome</keyword>
<reference evidence="5 6" key="1">
    <citation type="submission" date="2021-01" db="EMBL/GenBank/DDBJ databases">
        <title>Whole genome shotgun sequence of Asanoa iriomotensis NBRC 100142.</title>
        <authorList>
            <person name="Komaki H."/>
            <person name="Tamura T."/>
        </authorList>
    </citation>
    <scope>NUCLEOTIDE SEQUENCE [LARGE SCALE GENOMIC DNA]</scope>
    <source>
        <strain evidence="5 6">NBRC 100142</strain>
    </source>
</reference>
<dbReference type="SUPFAM" id="SSF52768">
    <property type="entry name" value="Arginase/deacetylase"/>
    <property type="match status" value="1"/>
</dbReference>
<dbReference type="EMBL" id="BONC01000126">
    <property type="protein sequence ID" value="GIF61731.1"/>
    <property type="molecule type" value="Genomic_DNA"/>
</dbReference>
<evidence type="ECO:0000256" key="2">
    <source>
        <dbReference type="ARBA" id="ARBA00022801"/>
    </source>
</evidence>
<accession>A0ABQ4CG35</accession>
<protein>
    <submittedName>
        <fullName evidence="5">Arginase</fullName>
    </submittedName>
</protein>
<dbReference type="Gene3D" id="3.40.800.10">
    <property type="entry name" value="Ureohydrolase domain"/>
    <property type="match status" value="1"/>
</dbReference>
<keyword evidence="3" id="KW-0464">Manganese</keyword>
<organism evidence="5 6">
    <name type="scientific">Asanoa iriomotensis</name>
    <dbReference type="NCBI Taxonomy" id="234613"/>
    <lineage>
        <taxon>Bacteria</taxon>
        <taxon>Bacillati</taxon>
        <taxon>Actinomycetota</taxon>
        <taxon>Actinomycetes</taxon>
        <taxon>Micromonosporales</taxon>
        <taxon>Micromonosporaceae</taxon>
        <taxon>Asanoa</taxon>
    </lineage>
</organism>
<dbReference type="PROSITE" id="PS51409">
    <property type="entry name" value="ARGINASE_2"/>
    <property type="match status" value="1"/>
</dbReference>
<evidence type="ECO:0000256" key="1">
    <source>
        <dbReference type="ARBA" id="ARBA00022723"/>
    </source>
</evidence>
<sequence>MLGVPSSAGAHTPGLEKGPAAVRSAGLVGALGGVDDHGDLPSVRWRPDLDRPSAKNAAAVARVATEVAASTARILDAGLLPLVVGGDCSITVGVVAGFADPPALLYVDGGPDLFTPSTRPNGNLDAMGLACMLGVPGHVAELGAVGRSVPLLTSDKVVSYGHALPPGDVELAMLDQLGITHLHADEVHADPSAAARRARGAIESAAPRFVLHCDVDVLSFVDTPIADVPDSGGDPIGLTLDELATSLSVFTASPSFAGLVLTEINPDHAPDPSALTRFVTRFAESLS</sequence>
<dbReference type="InterPro" id="IPR023696">
    <property type="entry name" value="Ureohydrolase_dom_sf"/>
</dbReference>
<comment type="similarity">
    <text evidence="4">Belongs to the arginase family.</text>
</comment>
<name>A0ABQ4CG35_9ACTN</name>
<evidence type="ECO:0000313" key="5">
    <source>
        <dbReference type="EMBL" id="GIF61731.1"/>
    </source>
</evidence>
<evidence type="ECO:0000256" key="3">
    <source>
        <dbReference type="ARBA" id="ARBA00023211"/>
    </source>
</evidence>
<keyword evidence="1" id="KW-0479">Metal-binding</keyword>
<evidence type="ECO:0000256" key="4">
    <source>
        <dbReference type="PROSITE-ProRule" id="PRU00742"/>
    </source>
</evidence>
<comment type="caution">
    <text evidence="5">The sequence shown here is derived from an EMBL/GenBank/DDBJ whole genome shotgun (WGS) entry which is preliminary data.</text>
</comment>
<dbReference type="PANTHER" id="PTHR43782">
    <property type="entry name" value="ARGINASE"/>
    <property type="match status" value="1"/>
</dbReference>
<dbReference type="PANTHER" id="PTHR43782:SF3">
    <property type="entry name" value="ARGINASE"/>
    <property type="match status" value="1"/>
</dbReference>
<dbReference type="CDD" id="cd09999">
    <property type="entry name" value="Arginase-like_1"/>
    <property type="match status" value="1"/>
</dbReference>
<proteinExistence type="inferred from homology"/>
<dbReference type="Pfam" id="PF00491">
    <property type="entry name" value="Arginase"/>
    <property type="match status" value="1"/>
</dbReference>
<gene>
    <name evidence="5" type="primary">argI2</name>
    <name evidence="5" type="ORF">Air01nite_78260</name>
</gene>
<dbReference type="Proteomes" id="UP000624325">
    <property type="component" value="Unassembled WGS sequence"/>
</dbReference>
<evidence type="ECO:0000313" key="6">
    <source>
        <dbReference type="Proteomes" id="UP000624325"/>
    </source>
</evidence>